<evidence type="ECO:0000313" key="4">
    <source>
        <dbReference type="EMBL" id="SVD52671.1"/>
    </source>
</evidence>
<dbReference type="SUPFAM" id="SSF48452">
    <property type="entry name" value="TPR-like"/>
    <property type="match status" value="1"/>
</dbReference>
<evidence type="ECO:0000256" key="3">
    <source>
        <dbReference type="SAM" id="Coils"/>
    </source>
</evidence>
<dbReference type="Pfam" id="PF13432">
    <property type="entry name" value="TPR_16"/>
    <property type="match status" value="1"/>
</dbReference>
<dbReference type="Gene3D" id="1.25.40.10">
    <property type="entry name" value="Tetratricopeptide repeat domain"/>
    <property type="match status" value="3"/>
</dbReference>
<dbReference type="Pfam" id="PF13414">
    <property type="entry name" value="TPR_11"/>
    <property type="match status" value="1"/>
</dbReference>
<feature type="coiled-coil region" evidence="3">
    <location>
        <begin position="26"/>
        <end position="53"/>
    </location>
</feature>
<sequence length="280" mass="31534">EILGDLLLVKGQISKALPAYQTAMRLDSTRDIIHKKIERIRELEKKSDVAKARPSFDAEIRKAEELERNGEHQSAETIYRDILTKDPKHVEAARLLAGIAVLNKHFRDAEVFLKTVVSNAPGYVRAWVDLFNVQRELDHYDEALDSAKQVITLAPEASESYMVYANAIGMSGDHAEAIKAYQKALDLSPDRAGALCSMAHHQKTIGQQDEAIASYRRAIQVKSDHAEAYWSLANLKTFRFETDEIDSMLALLDDEDLPDVSRAQLHNALGLEFEAQKKYD</sequence>
<proteinExistence type="predicted"/>
<dbReference type="InterPro" id="IPR019734">
    <property type="entry name" value="TPR_rpt"/>
</dbReference>
<accession>A0A382W3G4</accession>
<dbReference type="EMBL" id="UINC01156318">
    <property type="protein sequence ID" value="SVD52671.1"/>
    <property type="molecule type" value="Genomic_DNA"/>
</dbReference>
<organism evidence="4">
    <name type="scientific">marine metagenome</name>
    <dbReference type="NCBI Taxonomy" id="408172"/>
    <lineage>
        <taxon>unclassified sequences</taxon>
        <taxon>metagenomes</taxon>
        <taxon>ecological metagenomes</taxon>
    </lineage>
</organism>
<dbReference type="AlphaFoldDB" id="A0A382W3G4"/>
<feature type="non-terminal residue" evidence="4">
    <location>
        <position position="1"/>
    </location>
</feature>
<dbReference type="InterPro" id="IPR011990">
    <property type="entry name" value="TPR-like_helical_dom_sf"/>
</dbReference>
<dbReference type="PANTHER" id="PTHR45586">
    <property type="entry name" value="TPR REPEAT-CONTAINING PROTEIN PA4667"/>
    <property type="match status" value="1"/>
</dbReference>
<dbReference type="SMART" id="SM00028">
    <property type="entry name" value="TPR"/>
    <property type="match status" value="5"/>
</dbReference>
<evidence type="ECO:0008006" key="5">
    <source>
        <dbReference type="Google" id="ProtNLM"/>
    </source>
</evidence>
<dbReference type="Pfam" id="PF14559">
    <property type="entry name" value="TPR_19"/>
    <property type="match status" value="1"/>
</dbReference>
<keyword evidence="3" id="KW-0175">Coiled coil</keyword>
<reference evidence="4" key="1">
    <citation type="submission" date="2018-05" db="EMBL/GenBank/DDBJ databases">
        <authorList>
            <person name="Lanie J.A."/>
            <person name="Ng W.-L."/>
            <person name="Kazmierczak K.M."/>
            <person name="Andrzejewski T.M."/>
            <person name="Davidsen T.M."/>
            <person name="Wayne K.J."/>
            <person name="Tettelin H."/>
            <person name="Glass J.I."/>
            <person name="Rusch D."/>
            <person name="Podicherti R."/>
            <person name="Tsui H.-C.T."/>
            <person name="Winkler M.E."/>
        </authorList>
    </citation>
    <scope>NUCLEOTIDE SEQUENCE</scope>
</reference>
<evidence type="ECO:0000256" key="2">
    <source>
        <dbReference type="ARBA" id="ARBA00022803"/>
    </source>
</evidence>
<name>A0A382W3G4_9ZZZZ</name>
<keyword evidence="1" id="KW-0677">Repeat</keyword>
<gene>
    <name evidence="4" type="ORF">METZ01_LOCUS405525</name>
</gene>
<protein>
    <recommendedName>
        <fullName evidence="5">Tetratricopeptide repeat protein</fullName>
    </recommendedName>
</protein>
<dbReference type="PANTHER" id="PTHR45586:SF1">
    <property type="entry name" value="LIPOPOLYSACCHARIDE ASSEMBLY PROTEIN B"/>
    <property type="match status" value="1"/>
</dbReference>
<feature type="non-terminal residue" evidence="4">
    <location>
        <position position="280"/>
    </location>
</feature>
<evidence type="ECO:0000256" key="1">
    <source>
        <dbReference type="ARBA" id="ARBA00022737"/>
    </source>
</evidence>
<keyword evidence="2" id="KW-0802">TPR repeat</keyword>
<dbReference type="PROSITE" id="PS50005">
    <property type="entry name" value="TPR"/>
    <property type="match status" value="2"/>
</dbReference>
<dbReference type="InterPro" id="IPR051012">
    <property type="entry name" value="CellSynth/LPSAsmb/PSIAsmb"/>
</dbReference>